<sequence length="243" mass="26536">MPVPTLSLLPAPTWRDFLQLPLSLRQPPPLISLLCPLHRPSPLLPQFGLPPRRNTELEIFSIFLSLCTDTASSRPAPILVYILCTDRLPSSAGFDSLIAAFLSLCTDRLSLLCLFPLLGALSSLSSSLSLHCRPPFLPSPPAAAAFPFAFSRRIRRCSLGSPRSQPTTRLPPSALTSPPLALTSIRSSPTAAFILTSPPFESQISFSIELSGEEKTRSVFLFDFVTMSSYCDLVLFSRTPFVC</sequence>
<dbReference type="AlphaFoldDB" id="A0AAP0JFJ4"/>
<accession>A0AAP0JFJ4</accession>
<evidence type="ECO:0000313" key="2">
    <source>
        <dbReference type="Proteomes" id="UP001419268"/>
    </source>
</evidence>
<organism evidence="1 2">
    <name type="scientific">Stephania cephalantha</name>
    <dbReference type="NCBI Taxonomy" id="152367"/>
    <lineage>
        <taxon>Eukaryota</taxon>
        <taxon>Viridiplantae</taxon>
        <taxon>Streptophyta</taxon>
        <taxon>Embryophyta</taxon>
        <taxon>Tracheophyta</taxon>
        <taxon>Spermatophyta</taxon>
        <taxon>Magnoliopsida</taxon>
        <taxon>Ranunculales</taxon>
        <taxon>Menispermaceae</taxon>
        <taxon>Menispermoideae</taxon>
        <taxon>Cissampelideae</taxon>
        <taxon>Stephania</taxon>
    </lineage>
</organism>
<protein>
    <submittedName>
        <fullName evidence="1">Uncharacterized protein</fullName>
    </submittedName>
</protein>
<keyword evidence="2" id="KW-1185">Reference proteome</keyword>
<reference evidence="1 2" key="1">
    <citation type="submission" date="2024-01" db="EMBL/GenBank/DDBJ databases">
        <title>Genome assemblies of Stephania.</title>
        <authorList>
            <person name="Yang L."/>
        </authorList>
    </citation>
    <scope>NUCLEOTIDE SEQUENCE [LARGE SCALE GENOMIC DNA]</scope>
    <source>
        <strain evidence="1">JXDWG</strain>
        <tissue evidence="1">Leaf</tissue>
    </source>
</reference>
<dbReference type="Proteomes" id="UP001419268">
    <property type="component" value="Unassembled WGS sequence"/>
</dbReference>
<dbReference type="EMBL" id="JBBNAG010000005">
    <property type="protein sequence ID" value="KAK9132897.1"/>
    <property type="molecule type" value="Genomic_DNA"/>
</dbReference>
<name>A0AAP0JFJ4_9MAGN</name>
<comment type="caution">
    <text evidence="1">The sequence shown here is derived from an EMBL/GenBank/DDBJ whole genome shotgun (WGS) entry which is preliminary data.</text>
</comment>
<evidence type="ECO:0000313" key="1">
    <source>
        <dbReference type="EMBL" id="KAK9132897.1"/>
    </source>
</evidence>
<proteinExistence type="predicted"/>
<gene>
    <name evidence="1" type="ORF">Scep_012425</name>
</gene>